<proteinExistence type="predicted"/>
<evidence type="ECO:0000313" key="2">
    <source>
        <dbReference type="Proteomes" id="UP000178650"/>
    </source>
</evidence>
<evidence type="ECO:0000313" key="1">
    <source>
        <dbReference type="EMBL" id="OGZ78863.1"/>
    </source>
</evidence>
<dbReference type="Proteomes" id="UP000178650">
    <property type="component" value="Unassembled WGS sequence"/>
</dbReference>
<gene>
    <name evidence="1" type="ORF">A2358_01180</name>
</gene>
<reference evidence="1 2" key="1">
    <citation type="journal article" date="2016" name="Nat. Commun.">
        <title>Thousands of microbial genomes shed light on interconnected biogeochemical processes in an aquifer system.</title>
        <authorList>
            <person name="Anantharaman K."/>
            <person name="Brown C.T."/>
            <person name="Hug L.A."/>
            <person name="Sharon I."/>
            <person name="Castelle C.J."/>
            <person name="Probst A.J."/>
            <person name="Thomas B.C."/>
            <person name="Singh A."/>
            <person name="Wilkins M.J."/>
            <person name="Karaoz U."/>
            <person name="Brodie E.L."/>
            <person name="Williams K.H."/>
            <person name="Hubbard S.S."/>
            <person name="Banfield J.F."/>
        </authorList>
    </citation>
    <scope>NUCLEOTIDE SEQUENCE [LARGE SCALE GENOMIC DNA]</scope>
</reference>
<dbReference type="STRING" id="1802223.A2358_01180"/>
<comment type="caution">
    <text evidence="1">The sequence shown here is derived from an EMBL/GenBank/DDBJ whole genome shotgun (WGS) entry which is preliminary data.</text>
</comment>
<protein>
    <submittedName>
        <fullName evidence="1">Uncharacterized protein</fullName>
    </submittedName>
</protein>
<name>A0A1G2IVY9_9BACT</name>
<dbReference type="EMBL" id="MHPJ01000012">
    <property type="protein sequence ID" value="OGZ78863.1"/>
    <property type="molecule type" value="Genomic_DNA"/>
</dbReference>
<sequence>MLLLDEDGESMLWPDKAKADRLAKVINDEADFDDVVSAFTETFNLEAKTEFDFVNKRYAAVFRKS</sequence>
<accession>A0A1G2IVY9</accession>
<organism evidence="1 2">
    <name type="scientific">Candidatus Staskawiczbacteria bacterium RIFOXYB1_FULL_37_44</name>
    <dbReference type="NCBI Taxonomy" id="1802223"/>
    <lineage>
        <taxon>Bacteria</taxon>
        <taxon>Candidatus Staskawicziibacteriota</taxon>
    </lineage>
</organism>
<dbReference type="AlphaFoldDB" id="A0A1G2IVY9"/>